<evidence type="ECO:0000256" key="1">
    <source>
        <dbReference type="SAM" id="MobiDB-lite"/>
    </source>
</evidence>
<dbReference type="EMBL" id="CM035419">
    <property type="protein sequence ID" value="KAH7415369.1"/>
    <property type="molecule type" value="Genomic_DNA"/>
</dbReference>
<evidence type="ECO:0000313" key="2">
    <source>
        <dbReference type="EMBL" id="KAH7415369.1"/>
    </source>
</evidence>
<feature type="compositionally biased region" description="Polar residues" evidence="1">
    <location>
        <begin position="465"/>
        <end position="478"/>
    </location>
</feature>
<gene>
    <name evidence="2" type="ORF">KP509_14G039700</name>
</gene>
<feature type="region of interest" description="Disordered" evidence="1">
    <location>
        <begin position="465"/>
        <end position="509"/>
    </location>
</feature>
<evidence type="ECO:0000313" key="3">
    <source>
        <dbReference type="Proteomes" id="UP000825935"/>
    </source>
</evidence>
<feature type="region of interest" description="Disordered" evidence="1">
    <location>
        <begin position="1200"/>
        <end position="1227"/>
    </location>
</feature>
<accession>A0A8T2T8S5</accession>
<feature type="compositionally biased region" description="Basic and acidic residues" evidence="1">
    <location>
        <begin position="479"/>
        <end position="489"/>
    </location>
</feature>
<comment type="caution">
    <text evidence="2">The sequence shown here is derived from an EMBL/GenBank/DDBJ whole genome shotgun (WGS) entry which is preliminary data.</text>
</comment>
<sequence>MRMAGEDSDNTKLYLASARGNNNVSKPALNFQVVHDNPLNRSFGPNEFSLARSALSSHDMHSHQLQSQHRFENHGISYHSGAILGYVSGYDASCKGIMQCSELLANKQLQGPKMDITSAKLQYQHQQHQQEHQGLQHRRQQEQHYHHHHEHQQQWQEQKELGLQGNCTQEKTSLQLANQSSTSYYDLLQGPDTPPQCQVIDECRDQAPVPPLQNAETIRSPMHGPLRLWQSGSQYLVEMQQTGIPLPNDWSNEPRRAEQIDTELGVTQNVSGELMLRPMGKDISQVYPPSGRHQLLKVLQPHQHPFPFHGKQSMLNQNSTSLPSSLIIPKTSMQQFSDNFYAVANPPGYIYHNLASTDMDVSISSGKPHCFASSELRIPLRPGPIDVRYQHQSNSIGGFETPQLSRIPDSSIQTVPGGQYDMQIHHLSNKDFPVVSVHSGPSRSTFTGDQGPCASIQASSITVKTSSSGNDCKYNQNVDRNRRGKEVSGSHDSSCTLQPPSEPFSQFQGTRKRGIPTNQFNPAFAAIVSQSLSEPAGRDNCQQHHYAAAMENNWNGTSAQYNSSELVCKEQPLMKFSQPVRLSKQERLEILPTANFITTARMSQESRMIPNAQKGIHDHLYGLVEHQGSSVERQQEIPQQPTSPCTLDLSLAHLRENYSTSSLFSQEFKLGLGPSINSCKPSTASRNCPQTWNPDGGMLHCKSNNETFEQHSIHKRVSETARHKEVEACLGTGAAIRGINVLNGSVSPSVFINASRPGSCDQLSADASSTSSFASAHAIDDSSQAPVNTIPQTQEYNMDGGYPYNPSSSVSQIQRFPLSNVQYSNALIDYSSKDFSTSGNSNLPHYKTAIQPVQSNHSVKLLERTVTDIHMLPGNELNTEDGNTFSAGGLVISANACVSGQSKSKVDDKEKLFSTNDSFQILPDGAQESSGGEHKQHISLETAMLSVNAMNQRAKSYLFQSPRMQHITSNQNNAYKEAETSYEKNPYMANISYSNNGLPSWQAEVSEQASDVSSLPFRQVEVSEQASDVSQHKPLNIHTHHAKFLNVHTSEVIDIGVNLRKPPSGSYSSVPGSAQSQLLRHLSVWKRQTSAGVAFDTMSRICPASNTACSHEVSKCSLLPGKIDAGPVYSDKFPSSQHFTGSQFPAVDVKGSGHHTTMERHNSCSSDNKRVDVNQSVDASSELLKSATVPMVSYSAGVHHCPSSNELKHKPTVPPHESNSSKEDRALSVNNQGPLSLEDTCKEEGSKILAQSPIVIPRIVGPLSPSKISISYPAKKRKRQHSVLIPWHVSAAEAINAIPSNSDVEAMWASALNRLSEKDSNVTHEDNKSSVFQVKRRLKLTTQSMQQLFQPIRDGSSHGTTFADKECDIYIVAKMALEDACRLVAKTNRQAYGDQEHPFTTDMFSAAACDVSGNHPPKKFLKRFMERFQHLGGELARLDCTASASELCSEMHELEQLSIVDRLARHHGLGLVMDTCNDLLTEHNCEPVFGSRKAPPERYVTAIAMPRILPTENTRCLPL</sequence>
<feature type="region of interest" description="Disordered" evidence="1">
    <location>
        <begin position="127"/>
        <end position="160"/>
    </location>
</feature>
<organism evidence="2 3">
    <name type="scientific">Ceratopteris richardii</name>
    <name type="common">Triangle waterfern</name>
    <dbReference type="NCBI Taxonomy" id="49495"/>
    <lineage>
        <taxon>Eukaryota</taxon>
        <taxon>Viridiplantae</taxon>
        <taxon>Streptophyta</taxon>
        <taxon>Embryophyta</taxon>
        <taxon>Tracheophyta</taxon>
        <taxon>Polypodiopsida</taxon>
        <taxon>Polypodiidae</taxon>
        <taxon>Polypodiales</taxon>
        <taxon>Pteridineae</taxon>
        <taxon>Pteridaceae</taxon>
        <taxon>Parkerioideae</taxon>
        <taxon>Ceratopteris</taxon>
    </lineage>
</organism>
<dbReference type="Proteomes" id="UP000825935">
    <property type="component" value="Chromosome 14"/>
</dbReference>
<name>A0A8T2T8S5_CERRI</name>
<reference evidence="2" key="1">
    <citation type="submission" date="2021-08" db="EMBL/GenBank/DDBJ databases">
        <title>WGS assembly of Ceratopteris richardii.</title>
        <authorList>
            <person name="Marchant D.B."/>
            <person name="Chen G."/>
            <person name="Jenkins J."/>
            <person name="Shu S."/>
            <person name="Leebens-Mack J."/>
            <person name="Grimwood J."/>
            <person name="Schmutz J."/>
            <person name="Soltis P."/>
            <person name="Soltis D."/>
            <person name="Chen Z.-H."/>
        </authorList>
    </citation>
    <scope>NUCLEOTIDE SEQUENCE</scope>
    <source>
        <strain evidence="2">Whitten #5841</strain>
        <tissue evidence="2">Leaf</tissue>
    </source>
</reference>
<dbReference type="OrthoDB" id="1926238at2759"/>
<protein>
    <submittedName>
        <fullName evidence="2">Uncharacterized protein</fullName>
    </submittedName>
</protein>
<keyword evidence="3" id="KW-1185">Reference proteome</keyword>
<dbReference type="PANTHER" id="PTHR31267:SF2">
    <property type="entry name" value="EXPRESSED PROTEIN"/>
    <property type="match status" value="1"/>
</dbReference>
<dbReference type="PANTHER" id="PTHR31267">
    <property type="entry name" value="DENTIN SIALOPHOSPHOPROTEIN-LIKE PROTEIN"/>
    <property type="match status" value="1"/>
</dbReference>
<proteinExistence type="predicted"/>
<feature type="compositionally biased region" description="Polar residues" evidence="1">
    <location>
        <begin position="490"/>
        <end position="509"/>
    </location>
</feature>